<reference evidence="1" key="1">
    <citation type="journal article" date="2023" name="Plant J.">
        <title>The genome of the king protea, Protea cynaroides.</title>
        <authorList>
            <person name="Chang J."/>
            <person name="Duong T.A."/>
            <person name="Schoeman C."/>
            <person name="Ma X."/>
            <person name="Roodt D."/>
            <person name="Barker N."/>
            <person name="Li Z."/>
            <person name="Van de Peer Y."/>
            <person name="Mizrachi E."/>
        </authorList>
    </citation>
    <scope>NUCLEOTIDE SEQUENCE</scope>
    <source>
        <tissue evidence="1">Young leaves</tissue>
    </source>
</reference>
<evidence type="ECO:0000313" key="2">
    <source>
        <dbReference type="Proteomes" id="UP001141806"/>
    </source>
</evidence>
<evidence type="ECO:0000313" key="1">
    <source>
        <dbReference type="EMBL" id="KAJ4968994.1"/>
    </source>
</evidence>
<dbReference type="Pfam" id="PF05553">
    <property type="entry name" value="DUF761"/>
    <property type="match status" value="1"/>
</dbReference>
<organism evidence="1 2">
    <name type="scientific">Protea cynaroides</name>
    <dbReference type="NCBI Taxonomy" id="273540"/>
    <lineage>
        <taxon>Eukaryota</taxon>
        <taxon>Viridiplantae</taxon>
        <taxon>Streptophyta</taxon>
        <taxon>Embryophyta</taxon>
        <taxon>Tracheophyta</taxon>
        <taxon>Spermatophyta</taxon>
        <taxon>Magnoliopsida</taxon>
        <taxon>Proteales</taxon>
        <taxon>Proteaceae</taxon>
        <taxon>Protea</taxon>
    </lineage>
</organism>
<dbReference type="AlphaFoldDB" id="A0A9Q0KER4"/>
<gene>
    <name evidence="1" type="ORF">NE237_015695</name>
</gene>
<dbReference type="EMBL" id="JAMYWD010000006">
    <property type="protein sequence ID" value="KAJ4968994.1"/>
    <property type="molecule type" value="Genomic_DNA"/>
</dbReference>
<dbReference type="InterPro" id="IPR008480">
    <property type="entry name" value="DUF761_pln"/>
</dbReference>
<accession>A0A9Q0KER4</accession>
<dbReference type="OrthoDB" id="1913960at2759"/>
<protein>
    <recommendedName>
        <fullName evidence="3">DUF761 domain-containing protein</fullName>
    </recommendedName>
</protein>
<keyword evidence="2" id="KW-1185">Reference proteome</keyword>
<comment type="caution">
    <text evidence="1">The sequence shown here is derived from an EMBL/GenBank/DDBJ whole genome shotgun (WGS) entry which is preliminary data.</text>
</comment>
<evidence type="ECO:0008006" key="3">
    <source>
        <dbReference type="Google" id="ProtNLM"/>
    </source>
</evidence>
<dbReference type="PANTHER" id="PTHR33098:SF15">
    <property type="entry name" value="DUF761 DOMAIN PROTEIN"/>
    <property type="match status" value="1"/>
</dbReference>
<sequence>MSCLSLGKKLRPAKKSWKGFTSTLQRKLHKLKRSKAIKKTTNSLNKTIATVLNRSPSFPSRLVQPKIKKRVITRSSSSKHHTHNQKFAPVYVDELFTAEPISIQAKYLEIPTAETTSKVIRKQEKLTKVEMKLFTKPALAETSKAAGDRGAASTSVVYVPPKQTVGVDDRAEEFIAKFKEEMWLQRQRSFEEYQEMLARGL</sequence>
<dbReference type="PANTHER" id="PTHR33098">
    <property type="entry name" value="COTTON FIBER (DUF761)"/>
    <property type="match status" value="1"/>
</dbReference>
<dbReference type="Proteomes" id="UP001141806">
    <property type="component" value="Unassembled WGS sequence"/>
</dbReference>
<proteinExistence type="predicted"/>
<name>A0A9Q0KER4_9MAGN</name>